<dbReference type="EMBL" id="CP070969">
    <property type="protein sequence ID" value="QSF47864.1"/>
    <property type="molecule type" value="Genomic_DNA"/>
</dbReference>
<dbReference type="Proteomes" id="UP000663452">
    <property type="component" value="Chromosome"/>
</dbReference>
<reference evidence="1 2" key="1">
    <citation type="submission" date="2021-02" db="EMBL/GenBank/DDBJ databases">
        <title>Paenibacillus tianjinensis sp. nov.</title>
        <authorList>
            <person name="Liu H."/>
        </authorList>
    </citation>
    <scope>NUCLEOTIDE SEQUENCE [LARGE SCALE GENOMIC DNA]</scope>
    <source>
        <strain evidence="1 2">TB2019</strain>
    </source>
</reference>
<gene>
    <name evidence="1" type="ORF">JRJ22_19410</name>
</gene>
<evidence type="ECO:0000313" key="1">
    <source>
        <dbReference type="EMBL" id="QSF47864.1"/>
    </source>
</evidence>
<protein>
    <submittedName>
        <fullName evidence="1">DUF1273 family protein</fullName>
    </submittedName>
</protein>
<proteinExistence type="predicted"/>
<accession>A0ABX7LLC0</accession>
<dbReference type="SUPFAM" id="SSF102405">
    <property type="entry name" value="MCP/YpsA-like"/>
    <property type="match status" value="1"/>
</dbReference>
<dbReference type="InterPro" id="IPR010697">
    <property type="entry name" value="YspA"/>
</dbReference>
<sequence length="210" mass="24214">MAERIQKKKEESRAKEELEKKTICFTGHRPNKLGNCYSLTDEKSKYISKKLEPILIDLIEEESVERFISGGAIGFDQIAFWTVQGLKRTYYPHIKNIVAVPFKNQACKWTDNETQAWYQKMIDLADEVIYVDELPEYKVDGVAIGDYHVAKMQKRNEYMVDMSRIAIAAWDGTKGGTGNCVRYVRKTGKTLYTVKPQYDFELDVLYGING</sequence>
<dbReference type="Gene3D" id="3.40.50.450">
    <property type="match status" value="1"/>
</dbReference>
<keyword evidence="2" id="KW-1185">Reference proteome</keyword>
<evidence type="ECO:0000313" key="2">
    <source>
        <dbReference type="Proteomes" id="UP000663452"/>
    </source>
</evidence>
<dbReference type="Pfam" id="PF06908">
    <property type="entry name" value="YpsA"/>
    <property type="match status" value="1"/>
</dbReference>
<organism evidence="1 2">
    <name type="scientific">Paenibacillus tianjinensis</name>
    <dbReference type="NCBI Taxonomy" id="2810347"/>
    <lineage>
        <taxon>Bacteria</taxon>
        <taxon>Bacillati</taxon>
        <taxon>Bacillota</taxon>
        <taxon>Bacilli</taxon>
        <taxon>Bacillales</taxon>
        <taxon>Paenibacillaceae</taxon>
        <taxon>Paenibacillus</taxon>
    </lineage>
</organism>
<name>A0ABX7LLC0_9BACL</name>
<dbReference type="PANTHER" id="PTHR38440:SF1">
    <property type="entry name" value="UPF0398 PROTEIN SPR0331"/>
    <property type="match status" value="1"/>
</dbReference>
<dbReference type="PANTHER" id="PTHR38440">
    <property type="entry name" value="UPF0398 PROTEIN YPSA"/>
    <property type="match status" value="1"/>
</dbReference>